<reference evidence="1 2" key="1">
    <citation type="submission" date="2016-02" db="EMBL/GenBank/DDBJ databases">
        <title>Band-tailed pigeon sequencing and assembly.</title>
        <authorList>
            <person name="Soares A.E."/>
            <person name="Novak B.J."/>
            <person name="Rice E.S."/>
            <person name="O'Connell B."/>
            <person name="Chang D."/>
            <person name="Weber S."/>
            <person name="Shapiro B."/>
        </authorList>
    </citation>
    <scope>NUCLEOTIDE SEQUENCE [LARGE SCALE GENOMIC DNA]</scope>
    <source>
        <strain evidence="1">BTP2013</strain>
        <tissue evidence="1">Blood</tissue>
    </source>
</reference>
<organism evidence="1 2">
    <name type="scientific">Patagioenas fasciata monilis</name>
    <dbReference type="NCBI Taxonomy" id="372326"/>
    <lineage>
        <taxon>Eukaryota</taxon>
        <taxon>Metazoa</taxon>
        <taxon>Chordata</taxon>
        <taxon>Craniata</taxon>
        <taxon>Vertebrata</taxon>
        <taxon>Euteleostomi</taxon>
        <taxon>Archelosauria</taxon>
        <taxon>Archosauria</taxon>
        <taxon>Dinosauria</taxon>
        <taxon>Saurischia</taxon>
        <taxon>Theropoda</taxon>
        <taxon>Coelurosauria</taxon>
        <taxon>Aves</taxon>
        <taxon>Neognathae</taxon>
        <taxon>Neoaves</taxon>
        <taxon>Columbimorphae</taxon>
        <taxon>Columbiformes</taxon>
        <taxon>Columbidae</taxon>
        <taxon>Patagioenas</taxon>
    </lineage>
</organism>
<evidence type="ECO:0000313" key="2">
    <source>
        <dbReference type="Proteomes" id="UP000190648"/>
    </source>
</evidence>
<dbReference type="EMBL" id="LSYS01002182">
    <property type="protein sequence ID" value="OPJ86610.1"/>
    <property type="molecule type" value="Genomic_DNA"/>
</dbReference>
<proteinExistence type="predicted"/>
<accession>A0A1V4KQ76</accession>
<sequence>MKASASPLPLSSSTFRISPIGRIPIIRIPIIRIPIIRIPIIRIPLAWGATCSPHDALTGKERKRESL</sequence>
<keyword evidence="2" id="KW-1185">Reference proteome</keyword>
<comment type="caution">
    <text evidence="1">The sequence shown here is derived from an EMBL/GenBank/DDBJ whole genome shotgun (WGS) entry which is preliminary data.</text>
</comment>
<evidence type="ECO:0000313" key="1">
    <source>
        <dbReference type="EMBL" id="OPJ86610.1"/>
    </source>
</evidence>
<gene>
    <name evidence="1" type="ORF">AV530_006744</name>
</gene>
<dbReference type="Proteomes" id="UP000190648">
    <property type="component" value="Unassembled WGS sequence"/>
</dbReference>
<protein>
    <submittedName>
        <fullName evidence="1">Uncharacterized protein</fullName>
    </submittedName>
</protein>
<dbReference type="AlphaFoldDB" id="A0A1V4KQ76"/>
<name>A0A1V4KQ76_PATFA</name>